<dbReference type="EMBL" id="JAMQYH010000001">
    <property type="protein sequence ID" value="KAJ1704463.1"/>
    <property type="molecule type" value="Genomic_DNA"/>
</dbReference>
<evidence type="ECO:0000256" key="5">
    <source>
        <dbReference type="ARBA" id="ARBA00022833"/>
    </source>
</evidence>
<keyword evidence="9" id="KW-0812">Transmembrane</keyword>
<dbReference type="OrthoDB" id="8062037at2759"/>
<dbReference type="InterPro" id="IPR013083">
    <property type="entry name" value="Znf_RING/FYVE/PHD"/>
</dbReference>
<keyword evidence="9" id="KW-0472">Membrane</keyword>
<dbReference type="InterPro" id="IPR001841">
    <property type="entry name" value="Znf_RING"/>
</dbReference>
<keyword evidence="3" id="KW-0479">Metal-binding</keyword>
<feature type="region of interest" description="Disordered" evidence="8">
    <location>
        <begin position="198"/>
        <end position="217"/>
    </location>
</feature>
<sequence>MEFDSDHSRDPLPRMDRHLSVGYRRVAKYYWFFIGAIAVAALIFVFASNFLKTASSSGIIISAVIVIMYLSLAYFCRPRHPARDGSGYLLPYVGSPLVQSDTSSMRYEAAELSRIIDSVIPTFLYSRNIGEDSSGASSPRQVICSVCLALLIEGEQVRQLPECKHIFHAECIATWLPMHMSCPICRSDVDMRKYGQAAEGSKSLETTETPAPSHHYL</sequence>
<dbReference type="PANTHER" id="PTHR14155">
    <property type="entry name" value="RING FINGER DOMAIN-CONTAINING"/>
    <property type="match status" value="1"/>
</dbReference>
<dbReference type="SMART" id="SM00184">
    <property type="entry name" value="RING"/>
    <property type="match status" value="1"/>
</dbReference>
<evidence type="ECO:0000256" key="9">
    <source>
        <dbReference type="SAM" id="Phobius"/>
    </source>
</evidence>
<protein>
    <recommendedName>
        <fullName evidence="2">RING-type E3 ubiquitin transferase</fullName>
        <ecNumber evidence="2">2.3.2.27</ecNumber>
    </recommendedName>
</protein>
<dbReference type="GO" id="GO:0061630">
    <property type="term" value="F:ubiquitin protein ligase activity"/>
    <property type="evidence" value="ECO:0007669"/>
    <property type="project" value="UniProtKB-EC"/>
</dbReference>
<evidence type="ECO:0000256" key="4">
    <source>
        <dbReference type="ARBA" id="ARBA00022771"/>
    </source>
</evidence>
<accession>A0A9Q0D2P9</accession>
<evidence type="ECO:0000256" key="8">
    <source>
        <dbReference type="SAM" id="MobiDB-lite"/>
    </source>
</evidence>
<dbReference type="Gene3D" id="3.30.40.10">
    <property type="entry name" value="Zinc/RING finger domain, C3HC4 (zinc finger)"/>
    <property type="match status" value="1"/>
</dbReference>
<comment type="similarity">
    <text evidence="6">Belongs to the RING-type zinc finger family. ATL subfamily.</text>
</comment>
<proteinExistence type="inferred from homology"/>
<dbReference type="InterPro" id="IPR053238">
    <property type="entry name" value="RING-H2_zinc_finger"/>
</dbReference>
<gene>
    <name evidence="11" type="ORF">LUZ63_004242</name>
</gene>
<dbReference type="GO" id="GO:0008270">
    <property type="term" value="F:zinc ion binding"/>
    <property type="evidence" value="ECO:0007669"/>
    <property type="project" value="UniProtKB-KW"/>
</dbReference>
<evidence type="ECO:0000256" key="3">
    <source>
        <dbReference type="ARBA" id="ARBA00022723"/>
    </source>
</evidence>
<dbReference type="PROSITE" id="PS50089">
    <property type="entry name" value="ZF_RING_2"/>
    <property type="match status" value="1"/>
</dbReference>
<reference evidence="11" key="1">
    <citation type="journal article" date="2022" name="Cell">
        <title>Repeat-based holocentromeres influence genome architecture and karyotype evolution.</title>
        <authorList>
            <person name="Hofstatter P.G."/>
            <person name="Thangavel G."/>
            <person name="Lux T."/>
            <person name="Neumann P."/>
            <person name="Vondrak T."/>
            <person name="Novak P."/>
            <person name="Zhang M."/>
            <person name="Costa L."/>
            <person name="Castellani M."/>
            <person name="Scott A."/>
            <person name="Toegelov H."/>
            <person name="Fuchs J."/>
            <person name="Mata-Sucre Y."/>
            <person name="Dias Y."/>
            <person name="Vanzela A.L.L."/>
            <person name="Huettel B."/>
            <person name="Almeida C.C.S."/>
            <person name="Simkova H."/>
            <person name="Souza G."/>
            <person name="Pedrosa-Harand A."/>
            <person name="Macas J."/>
            <person name="Mayer K.F.X."/>
            <person name="Houben A."/>
            <person name="Marques A."/>
        </authorList>
    </citation>
    <scope>NUCLEOTIDE SEQUENCE</scope>
    <source>
        <strain evidence="11">RhyBre1mFocal</strain>
    </source>
</reference>
<dbReference type="Pfam" id="PF13639">
    <property type="entry name" value="zf-RING_2"/>
    <property type="match status" value="1"/>
</dbReference>
<keyword evidence="12" id="KW-1185">Reference proteome</keyword>
<name>A0A9Q0D2P9_9POAL</name>
<comment type="caution">
    <text evidence="11">The sequence shown here is derived from an EMBL/GenBank/DDBJ whole genome shotgun (WGS) entry which is preliminary data.</text>
</comment>
<evidence type="ECO:0000256" key="1">
    <source>
        <dbReference type="ARBA" id="ARBA00000900"/>
    </source>
</evidence>
<keyword evidence="5" id="KW-0862">Zinc</keyword>
<comment type="catalytic activity">
    <reaction evidence="1">
        <text>S-ubiquitinyl-[E2 ubiquitin-conjugating enzyme]-L-cysteine + [acceptor protein]-L-lysine = [E2 ubiquitin-conjugating enzyme]-L-cysteine + N(6)-ubiquitinyl-[acceptor protein]-L-lysine.</text>
        <dbReference type="EC" id="2.3.2.27"/>
    </reaction>
</comment>
<dbReference type="SUPFAM" id="SSF57850">
    <property type="entry name" value="RING/U-box"/>
    <property type="match status" value="1"/>
</dbReference>
<feature type="domain" description="RING-type" evidence="10">
    <location>
        <begin position="144"/>
        <end position="186"/>
    </location>
</feature>
<dbReference type="Proteomes" id="UP001151287">
    <property type="component" value="Unassembled WGS sequence"/>
</dbReference>
<evidence type="ECO:0000313" key="11">
    <source>
        <dbReference type="EMBL" id="KAJ1704463.1"/>
    </source>
</evidence>
<dbReference type="EC" id="2.3.2.27" evidence="2"/>
<evidence type="ECO:0000313" key="12">
    <source>
        <dbReference type="Proteomes" id="UP001151287"/>
    </source>
</evidence>
<evidence type="ECO:0000259" key="10">
    <source>
        <dbReference type="PROSITE" id="PS50089"/>
    </source>
</evidence>
<evidence type="ECO:0000256" key="2">
    <source>
        <dbReference type="ARBA" id="ARBA00012483"/>
    </source>
</evidence>
<organism evidence="11 12">
    <name type="scientific">Rhynchospora breviuscula</name>
    <dbReference type="NCBI Taxonomy" id="2022672"/>
    <lineage>
        <taxon>Eukaryota</taxon>
        <taxon>Viridiplantae</taxon>
        <taxon>Streptophyta</taxon>
        <taxon>Embryophyta</taxon>
        <taxon>Tracheophyta</taxon>
        <taxon>Spermatophyta</taxon>
        <taxon>Magnoliopsida</taxon>
        <taxon>Liliopsida</taxon>
        <taxon>Poales</taxon>
        <taxon>Cyperaceae</taxon>
        <taxon>Cyperoideae</taxon>
        <taxon>Rhynchosporeae</taxon>
        <taxon>Rhynchospora</taxon>
    </lineage>
</organism>
<keyword evidence="4 7" id="KW-0863">Zinc-finger</keyword>
<dbReference type="AlphaFoldDB" id="A0A9Q0D2P9"/>
<keyword evidence="9" id="KW-1133">Transmembrane helix</keyword>
<feature type="transmembrane region" description="Helical" evidence="9">
    <location>
        <begin position="29"/>
        <end position="51"/>
    </location>
</feature>
<feature type="transmembrane region" description="Helical" evidence="9">
    <location>
        <begin position="57"/>
        <end position="76"/>
    </location>
</feature>
<evidence type="ECO:0000256" key="6">
    <source>
        <dbReference type="ARBA" id="ARBA00024209"/>
    </source>
</evidence>
<evidence type="ECO:0000256" key="7">
    <source>
        <dbReference type="PROSITE-ProRule" id="PRU00175"/>
    </source>
</evidence>
<dbReference type="PANTHER" id="PTHR14155:SF610">
    <property type="entry name" value="OS01G0755700 PROTEIN"/>
    <property type="match status" value="1"/>
</dbReference>